<accession>A0A075MVY9</accession>
<gene>
    <name evidence="1" type="ORF">NTE_03392</name>
</gene>
<evidence type="ECO:0000313" key="1">
    <source>
        <dbReference type="EMBL" id="AIF85420.1"/>
    </source>
</evidence>
<keyword evidence="2" id="KW-1185">Reference proteome</keyword>
<sequence length="59" mass="6663">MATKIRIIFELTCQCGKCSSDLKHFKAHVKDCREFKSLPPKLQGLFETLIHSAGEMAPK</sequence>
<dbReference type="RefSeq" id="WP_148701833.1">
    <property type="nucleotide sequence ID" value="NZ_CP007174.1"/>
</dbReference>
<dbReference type="GeneID" id="41599038"/>
<name>A0A075MVY9_9ARCH</name>
<dbReference type="EMBL" id="CP007174">
    <property type="protein sequence ID" value="AIF85420.1"/>
    <property type="molecule type" value="Genomic_DNA"/>
</dbReference>
<reference evidence="1 2" key="1">
    <citation type="journal article" date="2014" name="PLoS ONE">
        <title>Genome Sequence of Candidatus Nitrososphaera evergladensis from Group I.1b Enriched from Everglades Soil Reveals Novel Genomic Features of the Ammonia-Oxidizing Archaea.</title>
        <authorList>
            <person name="Zhalnina K.V."/>
            <person name="Dias R."/>
            <person name="Leonard M.T."/>
            <person name="Dorr de Quadros P."/>
            <person name="Camargo F.A."/>
            <person name="Drew J.C."/>
            <person name="Farmerie W.G."/>
            <person name="Daroub S.H."/>
            <person name="Triplett E.W."/>
        </authorList>
    </citation>
    <scope>NUCLEOTIDE SEQUENCE [LARGE SCALE GENOMIC DNA]</scope>
    <source>
        <strain evidence="1 2">SR1</strain>
    </source>
</reference>
<proteinExistence type="predicted"/>
<dbReference type="Proteomes" id="UP000028194">
    <property type="component" value="Chromosome"/>
</dbReference>
<organism evidence="1 2">
    <name type="scientific">Candidatus Nitrososphaera evergladensis SR1</name>
    <dbReference type="NCBI Taxonomy" id="1459636"/>
    <lineage>
        <taxon>Archaea</taxon>
        <taxon>Nitrososphaerota</taxon>
        <taxon>Nitrososphaeria</taxon>
        <taxon>Nitrososphaerales</taxon>
        <taxon>Nitrososphaeraceae</taxon>
        <taxon>Nitrososphaera</taxon>
    </lineage>
</organism>
<evidence type="ECO:0000313" key="2">
    <source>
        <dbReference type="Proteomes" id="UP000028194"/>
    </source>
</evidence>
<protein>
    <submittedName>
        <fullName evidence="1">Uncharacterized protein</fullName>
    </submittedName>
</protein>
<dbReference type="KEGG" id="nev:NTE_03392"/>
<dbReference type="STRING" id="1459636.NTE_03392"/>
<dbReference type="AlphaFoldDB" id="A0A075MVY9"/>
<dbReference type="HOGENOM" id="CLU_2949095_0_0_2"/>